<dbReference type="Pfam" id="PF07963">
    <property type="entry name" value="N_methyl"/>
    <property type="match status" value="1"/>
</dbReference>
<dbReference type="InterPro" id="IPR012902">
    <property type="entry name" value="N_methyl_site"/>
</dbReference>
<dbReference type="GO" id="GO:0043683">
    <property type="term" value="P:type IV pilus assembly"/>
    <property type="evidence" value="ECO:0007669"/>
    <property type="project" value="InterPro"/>
</dbReference>
<dbReference type="Proteomes" id="UP000001740">
    <property type="component" value="Chromosome"/>
</dbReference>
<dbReference type="Pfam" id="PF16074">
    <property type="entry name" value="PilW"/>
    <property type="match status" value="1"/>
</dbReference>
<keyword evidence="1" id="KW-0812">Transmembrane</keyword>
<dbReference type="PROSITE" id="PS00409">
    <property type="entry name" value="PROKAR_NTER_METHYL"/>
    <property type="match status" value="1"/>
</dbReference>
<name>A0A0K0GMJ0_XANOP</name>
<dbReference type="EMBL" id="CP000967">
    <property type="protein sequence ID" value="ACD60059.1"/>
    <property type="molecule type" value="Genomic_DNA"/>
</dbReference>
<dbReference type="HOGENOM" id="CLU_052493_1_0_6"/>
<evidence type="ECO:0000313" key="2">
    <source>
        <dbReference type="EMBL" id="ACD60059.1"/>
    </source>
</evidence>
<evidence type="ECO:0000313" key="3">
    <source>
        <dbReference type="Proteomes" id="UP000001740"/>
    </source>
</evidence>
<keyword evidence="1" id="KW-0472">Membrane</keyword>
<protein>
    <submittedName>
        <fullName evidence="2">Prepilin-type N-terminal cleavage/methylation domain protein</fullName>
    </submittedName>
</protein>
<accession>A0A0K0GMJ0</accession>
<dbReference type="AlphaFoldDB" id="A0A0K0GMJ0"/>
<gene>
    <name evidence="2" type="ordered locus">PXO_01322</name>
</gene>
<evidence type="ECO:0000256" key="1">
    <source>
        <dbReference type="SAM" id="Phobius"/>
    </source>
</evidence>
<reference evidence="2 3" key="1">
    <citation type="journal article" date="2008" name="BMC Genomics">
        <title>Genome sequence and rapid evolution of the rice pathogen Xanthomonas oryzae pv. oryzae PXO99A.</title>
        <authorList>
            <person name="Salzberg S.L."/>
            <person name="Sommer D.D."/>
            <person name="Schatz M.C."/>
            <person name="Phillippy A.M."/>
            <person name="Rabinowicz P.D."/>
            <person name="Tsuge S."/>
            <person name="Furutani A."/>
            <person name="Ochiai H."/>
            <person name="Delcher A.L."/>
            <person name="Kelley D."/>
            <person name="Madupu R."/>
            <person name="Puiu D."/>
            <person name="Radune D."/>
            <person name="Shumway M."/>
            <person name="Trapnell C."/>
            <person name="Aparna G."/>
            <person name="Jha G."/>
            <person name="Pandey A."/>
            <person name="Patil P.B."/>
            <person name="Ishihara H."/>
            <person name="Meyer D.F."/>
            <person name="Szurek B."/>
            <person name="Verdier V."/>
            <person name="Koebnik R."/>
            <person name="Dow J.M."/>
            <person name="Ryan R.P."/>
            <person name="Hirata H."/>
            <person name="Tsuyumu S."/>
            <person name="Won Lee S."/>
            <person name="Seo Y.S."/>
            <person name="Sriariyanum M."/>
            <person name="Ronald P.C."/>
            <person name="Sonti R.V."/>
            <person name="Van Sluys M.A."/>
            <person name="Leach J.E."/>
            <person name="White F.F."/>
            <person name="Bogdanove A.J."/>
        </authorList>
    </citation>
    <scope>NUCLEOTIDE SEQUENCE [LARGE SCALE GENOMIC DNA]</scope>
    <source>
        <strain evidence="2 3">PXO99A</strain>
    </source>
</reference>
<feature type="transmembrane region" description="Helical" evidence="1">
    <location>
        <begin position="12"/>
        <end position="37"/>
    </location>
</feature>
<organism evidence="2 3">
    <name type="scientific">Xanthomonas oryzae pv. oryzae (strain PXO99A)</name>
    <dbReference type="NCBI Taxonomy" id="360094"/>
    <lineage>
        <taxon>Bacteria</taxon>
        <taxon>Pseudomonadati</taxon>
        <taxon>Pseudomonadota</taxon>
        <taxon>Gammaproteobacteria</taxon>
        <taxon>Lysobacterales</taxon>
        <taxon>Lysobacteraceae</taxon>
        <taxon>Xanthomonas</taxon>
    </lineage>
</organism>
<dbReference type="KEGG" id="xop:PXO_01322"/>
<dbReference type="InterPro" id="IPR032092">
    <property type="entry name" value="PilW"/>
</dbReference>
<proteinExistence type="predicted"/>
<sequence length="388" mass="40796">MTRRFSNQRTAAGISLVEMMIAMVIGLVLMLGVIQVFSASRTASMLAEGSARAQENGRFAMDFLQRDIRMAGHFGCVNDQAHFVRGEGDPAINTGAVSGSGHPLDFSISVQGYEAPNTKPPGTLTLGDTWAVPVNLPAAITKLNPRGGSDILVLRYLAPEGVPIKALTTGSDSVVGFDATAGLRLTEGGQAAPNVFGVADCDHATVFKGTYVSGKVTATGTNLSNYSTRPSGQTMLYRAESLVYYVGTSATSGEPALMRARSNGVDDYGTPEELVEGIENMQLLFGLDQTANISNTSPPLGNISTQAIASDVSINTDSTAAGQWRRVGQVQVGILARSPARSTAEGPATALSYPSALGVSFAPPTQTDGRYRMTYESTIALRNRLFGN</sequence>
<dbReference type="RefSeq" id="WP_011259719.1">
    <property type="nucleotide sequence ID" value="NC_010717.2"/>
</dbReference>
<dbReference type="PATRIC" id="fig|291331.8.peg.3548"/>
<dbReference type="eggNOG" id="COG4966">
    <property type="taxonomic scope" value="Bacteria"/>
</dbReference>
<keyword evidence="1" id="KW-1133">Transmembrane helix</keyword>